<feature type="domain" description="Fibronectin type-III" evidence="7">
    <location>
        <begin position="318"/>
        <end position="422"/>
    </location>
</feature>
<proteinExistence type="predicted"/>
<feature type="signal peptide" evidence="5">
    <location>
        <begin position="1"/>
        <end position="19"/>
    </location>
</feature>
<dbReference type="Pfam" id="PF13927">
    <property type="entry name" value="Ig_3"/>
    <property type="match status" value="1"/>
</dbReference>
<dbReference type="AlphaFoldDB" id="A0A6P8KXU7"/>
<organism evidence="8 9">
    <name type="scientific">Drosophila mauritiana</name>
    <name type="common">Fruit fly</name>
    <dbReference type="NCBI Taxonomy" id="7226"/>
    <lineage>
        <taxon>Eukaryota</taxon>
        <taxon>Metazoa</taxon>
        <taxon>Ecdysozoa</taxon>
        <taxon>Arthropoda</taxon>
        <taxon>Hexapoda</taxon>
        <taxon>Insecta</taxon>
        <taxon>Pterygota</taxon>
        <taxon>Neoptera</taxon>
        <taxon>Endopterygota</taxon>
        <taxon>Diptera</taxon>
        <taxon>Brachycera</taxon>
        <taxon>Muscomorpha</taxon>
        <taxon>Ephydroidea</taxon>
        <taxon>Drosophilidae</taxon>
        <taxon>Drosophila</taxon>
        <taxon>Sophophora</taxon>
    </lineage>
</organism>
<protein>
    <submittedName>
        <fullName evidence="9">Neural cell adhesion molecule 1-A isoform X1</fullName>
    </submittedName>
</protein>
<keyword evidence="3" id="KW-1015">Disulfide bond</keyword>
<keyword evidence="8" id="KW-1185">Reference proteome</keyword>
<dbReference type="InterPro" id="IPR036179">
    <property type="entry name" value="Ig-like_dom_sf"/>
</dbReference>
<dbReference type="PROSITE" id="PS50835">
    <property type="entry name" value="IG_LIKE"/>
    <property type="match status" value="3"/>
</dbReference>
<name>A0A6P8KXU7_DROMA</name>
<dbReference type="InterPro" id="IPR013151">
    <property type="entry name" value="Immunoglobulin_dom"/>
</dbReference>
<dbReference type="CDD" id="cd00096">
    <property type="entry name" value="Ig"/>
    <property type="match status" value="1"/>
</dbReference>
<dbReference type="Pfam" id="PF07679">
    <property type="entry name" value="I-set"/>
    <property type="match status" value="1"/>
</dbReference>
<dbReference type="Pfam" id="PF00047">
    <property type="entry name" value="ig"/>
    <property type="match status" value="1"/>
</dbReference>
<dbReference type="InterPro" id="IPR051170">
    <property type="entry name" value="Neural/epithelial_adhesion"/>
</dbReference>
<evidence type="ECO:0000256" key="2">
    <source>
        <dbReference type="ARBA" id="ARBA00022737"/>
    </source>
</evidence>
<dbReference type="CTD" id="33676"/>
<reference evidence="9" key="1">
    <citation type="submission" date="2025-08" db="UniProtKB">
        <authorList>
            <consortium name="RefSeq"/>
        </authorList>
    </citation>
    <scope>IDENTIFICATION</scope>
    <source>
        <strain evidence="9">Mau12</strain>
        <tissue evidence="9">Whole Body</tissue>
    </source>
</reference>
<dbReference type="RefSeq" id="XP_033171212.1">
    <property type="nucleotide sequence ID" value="XM_033315321.1"/>
</dbReference>
<dbReference type="CDD" id="cd00063">
    <property type="entry name" value="FN3"/>
    <property type="match status" value="1"/>
</dbReference>
<dbReference type="SUPFAM" id="SSF49265">
    <property type="entry name" value="Fibronectin type III"/>
    <property type="match status" value="1"/>
</dbReference>
<feature type="domain" description="Ig-like" evidence="6">
    <location>
        <begin position="220"/>
        <end position="311"/>
    </location>
</feature>
<dbReference type="InterPro" id="IPR003961">
    <property type="entry name" value="FN3_dom"/>
</dbReference>
<evidence type="ECO:0000256" key="3">
    <source>
        <dbReference type="ARBA" id="ARBA00023157"/>
    </source>
</evidence>
<dbReference type="PROSITE" id="PS51257">
    <property type="entry name" value="PROKAR_LIPOPROTEIN"/>
    <property type="match status" value="1"/>
</dbReference>
<dbReference type="InterPro" id="IPR003598">
    <property type="entry name" value="Ig_sub2"/>
</dbReference>
<evidence type="ECO:0000256" key="1">
    <source>
        <dbReference type="ARBA" id="ARBA00022729"/>
    </source>
</evidence>
<dbReference type="SMART" id="SM00409">
    <property type="entry name" value="IG"/>
    <property type="match status" value="3"/>
</dbReference>
<dbReference type="PANTHER" id="PTHR12231">
    <property type="entry name" value="CTX-RELATED TYPE I TRANSMEMBRANE PROTEIN"/>
    <property type="match status" value="1"/>
</dbReference>
<evidence type="ECO:0000256" key="4">
    <source>
        <dbReference type="ARBA" id="ARBA00023319"/>
    </source>
</evidence>
<dbReference type="InterPro" id="IPR013783">
    <property type="entry name" value="Ig-like_fold"/>
</dbReference>
<dbReference type="GO" id="GO:0030154">
    <property type="term" value="P:cell differentiation"/>
    <property type="evidence" value="ECO:0007669"/>
    <property type="project" value="UniProtKB-ARBA"/>
</dbReference>
<feature type="chain" id="PRO_5027755011" evidence="5">
    <location>
        <begin position="20"/>
        <end position="454"/>
    </location>
</feature>
<feature type="domain" description="Ig-like" evidence="6">
    <location>
        <begin position="121"/>
        <end position="213"/>
    </location>
</feature>
<dbReference type="CDD" id="cd20949">
    <property type="entry name" value="IgI_Twitchin_like"/>
    <property type="match status" value="1"/>
</dbReference>
<dbReference type="InterPro" id="IPR013098">
    <property type="entry name" value="Ig_I-set"/>
</dbReference>
<accession>A0A6P8KXU7</accession>
<gene>
    <name evidence="9" type="primary">LOC117148101</name>
</gene>
<keyword evidence="4" id="KW-0393">Immunoglobulin domain</keyword>
<dbReference type="InterPro" id="IPR003599">
    <property type="entry name" value="Ig_sub"/>
</dbReference>
<keyword evidence="1 5" id="KW-0732">Signal</keyword>
<dbReference type="GO" id="GO:0043005">
    <property type="term" value="C:neuron projection"/>
    <property type="evidence" value="ECO:0007669"/>
    <property type="project" value="TreeGrafter"/>
</dbReference>
<dbReference type="PANTHER" id="PTHR12231:SF259">
    <property type="entry name" value="FACTOR OF INTERPULSE INTERVAL-RELATED"/>
    <property type="match status" value="1"/>
</dbReference>
<feature type="domain" description="Ig-like" evidence="6">
    <location>
        <begin position="33"/>
        <end position="116"/>
    </location>
</feature>
<evidence type="ECO:0000259" key="7">
    <source>
        <dbReference type="PROSITE" id="PS50853"/>
    </source>
</evidence>
<dbReference type="Proteomes" id="UP000515162">
    <property type="component" value="Chromosome 2L"/>
</dbReference>
<dbReference type="GeneID" id="117148101"/>
<dbReference type="Gene3D" id="2.60.40.10">
    <property type="entry name" value="Immunoglobulins"/>
    <property type="match status" value="4"/>
</dbReference>
<evidence type="ECO:0000259" key="6">
    <source>
        <dbReference type="PROSITE" id="PS50835"/>
    </source>
</evidence>
<dbReference type="SMART" id="SM00060">
    <property type="entry name" value="FN3"/>
    <property type="match status" value="1"/>
</dbReference>
<dbReference type="InterPro" id="IPR036116">
    <property type="entry name" value="FN3_sf"/>
</dbReference>
<sequence length="454" mass="51042">MRLIGFILNLAALTASSCAVAWANHHESLSLSPAEHSVVRYTNESLIVQCRSPDPKVELHWKSPKGEIIREHKGRIHVEQTSTEQLKIVFAHIALADKGNWSCEAADGSLHSKSFDLIVYQKITFTENATVMTVKEGEKATILCEVKGEPQPNVTWHFNGQPISAGAADDSKFRILADGLLINKVTQNDTGEYACRAYQVNSIASDMQERTVLMKIEHKPIWSKTPFVSLKYAYINGTATLMCEALAEPPANFTWYRKHNKLHSNNRLYTIQSDSYWSSLTIHVLNTSAFDNYRCRARNDLGTIERTTRLEQGEKPPSPANFQLRGFNSNTFDVVLSAPRGPPDSPMGVNGFRIEYMTEMEFKTDAGKWTNARRKDYAFEEGATFLLTNLEPDTVYLVRAASRNLAGFSDFTKVEKYKTLSLEPRVSSGVKETRNLCVELGLMTLMVLMRPFLG</sequence>
<keyword evidence="2" id="KW-0677">Repeat</keyword>
<dbReference type="PROSITE" id="PS50853">
    <property type="entry name" value="FN3"/>
    <property type="match status" value="1"/>
</dbReference>
<dbReference type="FunFam" id="2.60.40.10:FF:000032">
    <property type="entry name" value="palladin isoform X1"/>
    <property type="match status" value="1"/>
</dbReference>
<dbReference type="SUPFAM" id="SSF48726">
    <property type="entry name" value="Immunoglobulin"/>
    <property type="match status" value="3"/>
</dbReference>
<evidence type="ECO:0000313" key="9">
    <source>
        <dbReference type="RefSeq" id="XP_033171212.1"/>
    </source>
</evidence>
<dbReference type="SMART" id="SM00408">
    <property type="entry name" value="IGc2"/>
    <property type="match status" value="3"/>
</dbReference>
<dbReference type="GO" id="GO:0009653">
    <property type="term" value="P:anatomical structure morphogenesis"/>
    <property type="evidence" value="ECO:0007669"/>
    <property type="project" value="UniProtKB-ARBA"/>
</dbReference>
<evidence type="ECO:0000256" key="5">
    <source>
        <dbReference type="SAM" id="SignalP"/>
    </source>
</evidence>
<dbReference type="InterPro" id="IPR007110">
    <property type="entry name" value="Ig-like_dom"/>
</dbReference>
<evidence type="ECO:0000313" key="8">
    <source>
        <dbReference type="Proteomes" id="UP000515162"/>
    </source>
</evidence>